<comment type="caution">
    <text evidence="1">The sequence shown here is derived from an EMBL/GenBank/DDBJ whole genome shotgun (WGS) entry which is preliminary data.</text>
</comment>
<accession>A0AAN9EQJ9</accession>
<reference evidence="1 2" key="1">
    <citation type="submission" date="2024-01" db="EMBL/GenBank/DDBJ databases">
        <title>The genomes of 5 underutilized Papilionoideae crops provide insights into root nodulation and disease resistanc.</title>
        <authorList>
            <person name="Yuan L."/>
        </authorList>
    </citation>
    <scope>NUCLEOTIDE SEQUENCE [LARGE SCALE GENOMIC DNA]</scope>
    <source>
        <strain evidence="1">ZHUSHIDOU_FW_LH</strain>
        <tissue evidence="1">Leaf</tissue>
    </source>
</reference>
<dbReference type="Proteomes" id="UP001372338">
    <property type="component" value="Unassembled WGS sequence"/>
</dbReference>
<gene>
    <name evidence="1" type="ORF">RIF29_32638</name>
</gene>
<evidence type="ECO:0000313" key="1">
    <source>
        <dbReference type="EMBL" id="KAK7258153.1"/>
    </source>
</evidence>
<proteinExistence type="predicted"/>
<sequence>MGVVAPLNVAIRGRENVDENKRKMNVEDKEQQLNGSMPSELEDFLKLRIVILSFNTLSRALPIEEDED</sequence>
<dbReference type="EMBL" id="JAYWIO010000006">
    <property type="protein sequence ID" value="KAK7258153.1"/>
    <property type="molecule type" value="Genomic_DNA"/>
</dbReference>
<organism evidence="1 2">
    <name type="scientific">Crotalaria pallida</name>
    <name type="common">Smooth rattlebox</name>
    <name type="synonym">Crotalaria striata</name>
    <dbReference type="NCBI Taxonomy" id="3830"/>
    <lineage>
        <taxon>Eukaryota</taxon>
        <taxon>Viridiplantae</taxon>
        <taxon>Streptophyta</taxon>
        <taxon>Embryophyta</taxon>
        <taxon>Tracheophyta</taxon>
        <taxon>Spermatophyta</taxon>
        <taxon>Magnoliopsida</taxon>
        <taxon>eudicotyledons</taxon>
        <taxon>Gunneridae</taxon>
        <taxon>Pentapetalae</taxon>
        <taxon>rosids</taxon>
        <taxon>fabids</taxon>
        <taxon>Fabales</taxon>
        <taxon>Fabaceae</taxon>
        <taxon>Papilionoideae</taxon>
        <taxon>50 kb inversion clade</taxon>
        <taxon>genistoids sensu lato</taxon>
        <taxon>core genistoids</taxon>
        <taxon>Crotalarieae</taxon>
        <taxon>Crotalaria</taxon>
    </lineage>
</organism>
<protein>
    <submittedName>
        <fullName evidence="1">Uncharacterized protein</fullName>
    </submittedName>
</protein>
<dbReference type="AlphaFoldDB" id="A0AAN9EQJ9"/>
<evidence type="ECO:0000313" key="2">
    <source>
        <dbReference type="Proteomes" id="UP001372338"/>
    </source>
</evidence>
<keyword evidence="2" id="KW-1185">Reference proteome</keyword>
<name>A0AAN9EQJ9_CROPI</name>